<dbReference type="Pfam" id="PF05506">
    <property type="entry name" value="PLipase_C_C"/>
    <property type="match status" value="2"/>
</dbReference>
<proteinExistence type="inferred from homology"/>
<keyword evidence="11" id="KW-1185">Reference proteome</keyword>
<organism evidence="10 11">
    <name type="scientific">Streptacidiphilus cavernicola</name>
    <dbReference type="NCBI Taxonomy" id="3342716"/>
    <lineage>
        <taxon>Bacteria</taxon>
        <taxon>Bacillati</taxon>
        <taxon>Actinomycetota</taxon>
        <taxon>Actinomycetes</taxon>
        <taxon>Kitasatosporales</taxon>
        <taxon>Streptomycetaceae</taxon>
        <taxon>Streptacidiphilus</taxon>
    </lineage>
</organism>
<dbReference type="PANTHER" id="PTHR31956:SF1">
    <property type="entry name" value="NON-SPECIFIC PHOSPHOLIPASE C1"/>
    <property type="match status" value="1"/>
</dbReference>
<dbReference type="InterPro" id="IPR008475">
    <property type="entry name" value="PLipase_C_C"/>
</dbReference>
<dbReference type="EC" id="3.1.4.3" evidence="3"/>
<evidence type="ECO:0000313" key="11">
    <source>
        <dbReference type="Proteomes" id="UP001592531"/>
    </source>
</evidence>
<evidence type="ECO:0000313" key="10">
    <source>
        <dbReference type="EMBL" id="MFC1415259.1"/>
    </source>
</evidence>
<evidence type="ECO:0000259" key="9">
    <source>
        <dbReference type="Pfam" id="PF05506"/>
    </source>
</evidence>
<evidence type="ECO:0000256" key="6">
    <source>
        <dbReference type="ARBA" id="ARBA00023026"/>
    </source>
</evidence>
<evidence type="ECO:0000256" key="8">
    <source>
        <dbReference type="SAM" id="MobiDB-lite"/>
    </source>
</evidence>
<dbReference type="NCBIfam" id="TIGR03396">
    <property type="entry name" value="PC_PLC"/>
    <property type="match status" value="1"/>
</dbReference>
<comment type="subcellular location">
    <subcellularLocation>
        <location evidence="1">Secreted</location>
        <location evidence="1">Cell wall</location>
    </subcellularLocation>
</comment>
<comment type="similarity">
    <text evidence="2">Belongs to the bacterial phospholipase C family.</text>
</comment>
<dbReference type="PANTHER" id="PTHR31956">
    <property type="entry name" value="NON-SPECIFIC PHOSPHOLIPASE C4-RELATED"/>
    <property type="match status" value="1"/>
</dbReference>
<evidence type="ECO:0000256" key="3">
    <source>
        <dbReference type="ARBA" id="ARBA00012018"/>
    </source>
</evidence>
<name>A0ABV6VND6_9ACTN</name>
<feature type="region of interest" description="Disordered" evidence="8">
    <location>
        <begin position="447"/>
        <end position="468"/>
    </location>
</feature>
<accession>A0ABV6VND6</accession>
<feature type="domain" description="Bacterial phospholipase C C-terminal" evidence="9">
    <location>
        <begin position="572"/>
        <end position="650"/>
    </location>
</feature>
<comment type="caution">
    <text evidence="10">The sequence shown here is derived from an EMBL/GenBank/DDBJ whole genome shotgun (WGS) entry which is preliminary data.</text>
</comment>
<dbReference type="Proteomes" id="UP001592531">
    <property type="component" value="Unassembled WGS sequence"/>
</dbReference>
<reference evidence="10 11" key="1">
    <citation type="submission" date="2024-09" db="EMBL/GenBank/DDBJ databases">
        <authorList>
            <person name="Lee S.D."/>
        </authorList>
    </citation>
    <scope>NUCLEOTIDE SEQUENCE [LARGE SCALE GENOMIC DNA]</scope>
    <source>
        <strain evidence="10 11">N8-3</strain>
    </source>
</reference>
<evidence type="ECO:0000256" key="5">
    <source>
        <dbReference type="ARBA" id="ARBA00022801"/>
    </source>
</evidence>
<keyword evidence="4" id="KW-0964">Secreted</keyword>
<keyword evidence="6" id="KW-0843">Virulence</keyword>
<comment type="catalytic activity">
    <reaction evidence="7">
        <text>a 1,2-diacyl-sn-glycero-3-phosphocholine + H2O = phosphocholine + a 1,2-diacyl-sn-glycerol + H(+)</text>
        <dbReference type="Rhea" id="RHEA:10604"/>
        <dbReference type="ChEBI" id="CHEBI:15377"/>
        <dbReference type="ChEBI" id="CHEBI:15378"/>
        <dbReference type="ChEBI" id="CHEBI:17815"/>
        <dbReference type="ChEBI" id="CHEBI:57643"/>
        <dbReference type="ChEBI" id="CHEBI:295975"/>
        <dbReference type="EC" id="3.1.4.3"/>
    </reaction>
    <physiologicalReaction direction="left-to-right" evidence="7">
        <dbReference type="Rhea" id="RHEA:10605"/>
    </physiologicalReaction>
</comment>
<dbReference type="Pfam" id="PF04185">
    <property type="entry name" value="Phosphoesterase"/>
    <property type="match status" value="1"/>
</dbReference>
<gene>
    <name evidence="10" type="ORF">ACEZDE_01165</name>
</gene>
<dbReference type="Gene3D" id="3.40.720.10">
    <property type="entry name" value="Alkaline Phosphatase, subunit A"/>
    <property type="match status" value="2"/>
</dbReference>
<evidence type="ECO:0000256" key="7">
    <source>
        <dbReference type="ARBA" id="ARBA00048421"/>
    </source>
</evidence>
<dbReference type="RefSeq" id="WP_380530651.1">
    <property type="nucleotide sequence ID" value="NZ_JBHFAB010000001.1"/>
</dbReference>
<sequence length="655" mass="69756">MPSLSRRTFLGAGAAATAAVGVNALPSSVLRAAAATSASGTGSINDIGHVVIFMQENRSFDHYYGKLSGVRGFGDTSLLRFPNNSDVFHQTTSGPSGGSVLQPWHLDTSTTDAQRIVDLDHSWSGTHSAWNGGLYNNWIPAKTKTSMGYYARADIPWQYALADAFTICDQYFCSVQGPTNPNRLYQWSGWIDPNGTGGGPVTDNSEKGYTWTTYPERLQAAGISWKIYQEADNYDDNPLAWFTQFKNASTSSPLYTRGMARSVDSVADFKADVTNGTLPQVSWVVAPAAESEHPANPPAYGANYVNGILEALASNQATWAKTVVFLNFDENDGFFDHVVPPVPPTGTADEFISGNPIGLGPRVPMTVISPWSTGGKVCSQTFDHTSVLQFVERWSGVTEPNISAWRRQVCGDLTSAFTFSTTPTAFPTNLPDTAALVAACNAQDSLPSATAPSSSTTPAQETGDRPALPVGYRFDTTSWTDTSTNRFWFKTVANGSLGAGFAAYAVNHRTYADWRYTCPAGGSISDYFSALSYGGGLYDVDLHGPDGYLRGFQGDVRTWTSTTKGHPEAYAVDAADGATQTLHLTNAGTVAVVFTIGANVAQGASGGSSRQVTVAAGGSWTGTLTSTAGRYDYTVTANVGDGFARRFAGRQYAGS</sequence>
<dbReference type="InterPro" id="IPR007312">
    <property type="entry name" value="Phosphoesterase"/>
</dbReference>
<feature type="compositionally biased region" description="Low complexity" evidence="8">
    <location>
        <begin position="447"/>
        <end position="459"/>
    </location>
</feature>
<dbReference type="InterPro" id="IPR017850">
    <property type="entry name" value="Alkaline_phosphatase_core_sf"/>
</dbReference>
<dbReference type="InterPro" id="IPR006311">
    <property type="entry name" value="TAT_signal"/>
</dbReference>
<protein>
    <recommendedName>
        <fullName evidence="3">phospholipase C</fullName>
        <ecNumber evidence="3">3.1.4.3</ecNumber>
    </recommendedName>
</protein>
<dbReference type="PROSITE" id="PS51318">
    <property type="entry name" value="TAT"/>
    <property type="match status" value="1"/>
</dbReference>
<keyword evidence="5" id="KW-0378">Hydrolase</keyword>
<keyword evidence="4" id="KW-0134">Cell wall</keyword>
<dbReference type="CDD" id="cd16014">
    <property type="entry name" value="PLC"/>
    <property type="match status" value="1"/>
</dbReference>
<dbReference type="InterPro" id="IPR017767">
    <property type="entry name" value="PC-PLC"/>
</dbReference>
<evidence type="ECO:0000256" key="1">
    <source>
        <dbReference type="ARBA" id="ARBA00004191"/>
    </source>
</evidence>
<evidence type="ECO:0000256" key="2">
    <source>
        <dbReference type="ARBA" id="ARBA00009717"/>
    </source>
</evidence>
<evidence type="ECO:0000256" key="4">
    <source>
        <dbReference type="ARBA" id="ARBA00022512"/>
    </source>
</evidence>
<feature type="domain" description="Bacterial phospholipase C C-terminal" evidence="9">
    <location>
        <begin position="466"/>
        <end position="555"/>
    </location>
</feature>
<dbReference type="EMBL" id="JBHFAB010000001">
    <property type="protein sequence ID" value="MFC1415259.1"/>
    <property type="molecule type" value="Genomic_DNA"/>
</dbReference>